<reference evidence="13 14" key="1">
    <citation type="submission" date="2021-05" db="EMBL/GenBank/DDBJ databases">
        <title>A Polyphasic approach of four new species of the genus Ohtaekwangia: Ohtaekwangia histidinii sp. nov., Ohtaekwangia cretensis sp. nov., Ohtaekwangia indiensis sp. nov., Ohtaekwangia reichenbachii sp. nov. from diverse environment.</title>
        <authorList>
            <person name="Octaviana S."/>
        </authorList>
    </citation>
    <scope>NUCLEOTIDE SEQUENCE [LARGE SCALE GENOMIC DNA]</scope>
    <source>
        <strain evidence="13 14">PWU20</strain>
    </source>
</reference>
<dbReference type="PANTHER" id="PTHR31120:SF6">
    <property type="entry name" value="METALLOPROTEASE TIKI HOMOLOG"/>
    <property type="match status" value="1"/>
</dbReference>
<keyword evidence="7" id="KW-0732">Signal</keyword>
<keyword evidence="11" id="KW-0472">Membrane</keyword>
<evidence type="ECO:0000256" key="9">
    <source>
        <dbReference type="ARBA" id="ARBA00022989"/>
    </source>
</evidence>
<dbReference type="PANTHER" id="PTHR31120">
    <property type="entry name" value="METALLOPROTEASE TIKI"/>
    <property type="match status" value="1"/>
</dbReference>
<evidence type="ECO:0000256" key="10">
    <source>
        <dbReference type="ARBA" id="ARBA00023049"/>
    </source>
</evidence>
<dbReference type="InterPro" id="IPR002816">
    <property type="entry name" value="TraB/PrgY/GumN_fam"/>
</dbReference>
<name>A0ABS5VXT0_9BACT</name>
<comment type="cofactor">
    <cofactor evidence="1">
        <name>Mn(2+)</name>
        <dbReference type="ChEBI" id="CHEBI:29035"/>
    </cofactor>
</comment>
<evidence type="ECO:0000256" key="8">
    <source>
        <dbReference type="ARBA" id="ARBA00022801"/>
    </source>
</evidence>
<dbReference type="Proteomes" id="UP000772618">
    <property type="component" value="Unassembled WGS sequence"/>
</dbReference>
<evidence type="ECO:0000256" key="1">
    <source>
        <dbReference type="ARBA" id="ARBA00001936"/>
    </source>
</evidence>
<keyword evidence="4" id="KW-0645">Protease</keyword>
<evidence type="ECO:0000256" key="3">
    <source>
        <dbReference type="ARBA" id="ARBA00004479"/>
    </source>
</evidence>
<dbReference type="Pfam" id="PF01963">
    <property type="entry name" value="TraB_PrgY_gumN"/>
    <property type="match status" value="1"/>
</dbReference>
<evidence type="ECO:0000256" key="4">
    <source>
        <dbReference type="ARBA" id="ARBA00022670"/>
    </source>
</evidence>
<keyword evidence="9" id="KW-1133">Transmembrane helix</keyword>
<evidence type="ECO:0000256" key="2">
    <source>
        <dbReference type="ARBA" id="ARBA00001941"/>
    </source>
</evidence>
<keyword evidence="14" id="KW-1185">Reference proteome</keyword>
<dbReference type="EMBL" id="JAHESD010000090">
    <property type="protein sequence ID" value="MBT1706210.1"/>
    <property type="molecule type" value="Genomic_DNA"/>
</dbReference>
<gene>
    <name evidence="13" type="ORF">KK060_23180</name>
</gene>
<comment type="subcellular location">
    <subcellularLocation>
        <location evidence="3">Membrane</location>
        <topology evidence="3">Single-pass type I membrane protein</topology>
    </subcellularLocation>
</comment>
<evidence type="ECO:0000313" key="13">
    <source>
        <dbReference type="EMBL" id="MBT1706210.1"/>
    </source>
</evidence>
<evidence type="ECO:0000313" key="14">
    <source>
        <dbReference type="Proteomes" id="UP000772618"/>
    </source>
</evidence>
<keyword evidence="6" id="KW-0479">Metal-binding</keyword>
<comment type="cofactor">
    <cofactor evidence="2">
        <name>Co(2+)</name>
        <dbReference type="ChEBI" id="CHEBI:48828"/>
    </cofactor>
</comment>
<evidence type="ECO:0000256" key="7">
    <source>
        <dbReference type="ARBA" id="ARBA00022729"/>
    </source>
</evidence>
<keyword evidence="12" id="KW-0325">Glycoprotein</keyword>
<organism evidence="13 14">
    <name type="scientific">Chryseosolibacter indicus</name>
    <dbReference type="NCBI Taxonomy" id="2782351"/>
    <lineage>
        <taxon>Bacteria</taxon>
        <taxon>Pseudomonadati</taxon>
        <taxon>Bacteroidota</taxon>
        <taxon>Cytophagia</taxon>
        <taxon>Cytophagales</taxon>
        <taxon>Chryseotaleaceae</taxon>
        <taxon>Chryseosolibacter</taxon>
    </lineage>
</organism>
<evidence type="ECO:0000256" key="5">
    <source>
        <dbReference type="ARBA" id="ARBA00022692"/>
    </source>
</evidence>
<evidence type="ECO:0000256" key="12">
    <source>
        <dbReference type="ARBA" id="ARBA00023180"/>
    </source>
</evidence>
<dbReference type="CDD" id="cd14789">
    <property type="entry name" value="Tiki"/>
    <property type="match status" value="1"/>
</dbReference>
<comment type="caution">
    <text evidence="13">The sequence shown here is derived from an EMBL/GenBank/DDBJ whole genome shotgun (WGS) entry which is preliminary data.</text>
</comment>
<sequence>MKQLFLAVITIATAVQLTSAQTRAKNSLLWEISGNGLKHSSYIFGSLHLIDTTEFMLPHEVFRLMEKCSKLAVEMDITDRNLLSRLDFSRATKGEEGKSLMSDLDNTYQEKLEKILGIEKNNAVMMLFKNGIDDDMNPYYLTNMITVAAQMRSINNNYPMDLELIKHAKRENKTVTSLETPEEQMLGISGNMLTWEEKMVALRKSIDEYLQDSLSSKKLYEAYRKQNLEELIGDLRDTFFVQRNQNMVTRMTPLIKESSTFVVIGAAHLPFENGVLQLLRYKGFTVRPVHIDLIQPKITESRYLH</sequence>
<evidence type="ECO:0000256" key="6">
    <source>
        <dbReference type="ARBA" id="ARBA00022723"/>
    </source>
</evidence>
<evidence type="ECO:0000256" key="11">
    <source>
        <dbReference type="ARBA" id="ARBA00023136"/>
    </source>
</evidence>
<protein>
    <submittedName>
        <fullName evidence="13">TraB/GumN family protein</fullName>
    </submittedName>
</protein>
<accession>A0ABS5VXT0</accession>
<dbReference type="RefSeq" id="WP_254157318.1">
    <property type="nucleotide sequence ID" value="NZ_JAHESD010000090.1"/>
</dbReference>
<proteinExistence type="predicted"/>
<keyword evidence="8" id="KW-0378">Hydrolase</keyword>
<keyword evidence="5" id="KW-0812">Transmembrane</keyword>
<dbReference type="InterPro" id="IPR040230">
    <property type="entry name" value="TIKI1/2-like"/>
</dbReference>
<keyword evidence="10" id="KW-0482">Metalloprotease</keyword>